<accession>A0A9D1SB70</accession>
<evidence type="ECO:0008006" key="3">
    <source>
        <dbReference type="Google" id="ProtNLM"/>
    </source>
</evidence>
<evidence type="ECO:0000313" key="2">
    <source>
        <dbReference type="Proteomes" id="UP000824107"/>
    </source>
</evidence>
<reference evidence="1" key="1">
    <citation type="submission" date="2020-10" db="EMBL/GenBank/DDBJ databases">
        <authorList>
            <person name="Gilroy R."/>
        </authorList>
    </citation>
    <scope>NUCLEOTIDE SEQUENCE</scope>
    <source>
        <strain evidence="1">ChiW3-316</strain>
    </source>
</reference>
<evidence type="ECO:0000313" key="1">
    <source>
        <dbReference type="EMBL" id="HIU53974.1"/>
    </source>
</evidence>
<sequence length="145" mass="16435">MRRVKNKKSLGHKIYFTLLLLIFLFGCATPEKYDAELAGWVGKSENKLIAEWGKPSARKINADGSQVLTYTKADNVYVPSEFYLYNPYSLQGDVSVYAPFDGDYAFTPYGENLGYNPEYTCQTSFLVQNNVITGWKWVGNDCVAR</sequence>
<organism evidence="1 2">
    <name type="scientific">Candidatus Scatocola faecipullorum</name>
    <dbReference type="NCBI Taxonomy" id="2840917"/>
    <lineage>
        <taxon>Bacteria</taxon>
        <taxon>Pseudomonadati</taxon>
        <taxon>Pseudomonadota</taxon>
        <taxon>Alphaproteobacteria</taxon>
        <taxon>Rhodospirillales</taxon>
        <taxon>Rhodospirillaceae</taxon>
        <taxon>Rhodospirillaceae incertae sedis</taxon>
        <taxon>Candidatus Scatocola</taxon>
    </lineage>
</organism>
<proteinExistence type="predicted"/>
<dbReference type="EMBL" id="DVNC01000053">
    <property type="protein sequence ID" value="HIU53974.1"/>
    <property type="molecule type" value="Genomic_DNA"/>
</dbReference>
<reference evidence="1" key="2">
    <citation type="journal article" date="2021" name="PeerJ">
        <title>Extensive microbial diversity within the chicken gut microbiome revealed by metagenomics and culture.</title>
        <authorList>
            <person name="Gilroy R."/>
            <person name="Ravi A."/>
            <person name="Getino M."/>
            <person name="Pursley I."/>
            <person name="Horton D.L."/>
            <person name="Alikhan N.F."/>
            <person name="Baker D."/>
            <person name="Gharbi K."/>
            <person name="Hall N."/>
            <person name="Watson M."/>
            <person name="Adriaenssens E.M."/>
            <person name="Foster-Nyarko E."/>
            <person name="Jarju S."/>
            <person name="Secka A."/>
            <person name="Antonio M."/>
            <person name="Oren A."/>
            <person name="Chaudhuri R.R."/>
            <person name="La Ragione R."/>
            <person name="Hildebrand F."/>
            <person name="Pallen M.J."/>
        </authorList>
    </citation>
    <scope>NUCLEOTIDE SEQUENCE</scope>
    <source>
        <strain evidence="1">ChiW3-316</strain>
    </source>
</reference>
<name>A0A9D1SB70_9PROT</name>
<dbReference type="PROSITE" id="PS51257">
    <property type="entry name" value="PROKAR_LIPOPROTEIN"/>
    <property type="match status" value="1"/>
</dbReference>
<comment type="caution">
    <text evidence="1">The sequence shown here is derived from an EMBL/GenBank/DDBJ whole genome shotgun (WGS) entry which is preliminary data.</text>
</comment>
<gene>
    <name evidence="1" type="ORF">IAD20_07850</name>
</gene>
<dbReference type="AlphaFoldDB" id="A0A9D1SB70"/>
<protein>
    <recommendedName>
        <fullName evidence="3">Lipoprotein</fullName>
    </recommendedName>
</protein>
<dbReference type="Proteomes" id="UP000824107">
    <property type="component" value="Unassembled WGS sequence"/>
</dbReference>